<sequence>MILSAEVECFIYDAQSLKEKRSVIKRITTRLQNEYNVAVSELDYQDLWQRTVIGIVTISSDRVQAERLIQQALAFIDSFPEIERAETTLDWC</sequence>
<dbReference type="SUPFAM" id="SSF103007">
    <property type="entry name" value="Hypothetical protein TT1725"/>
    <property type="match status" value="1"/>
</dbReference>
<keyword evidence="2" id="KW-1185">Reference proteome</keyword>
<evidence type="ECO:0000313" key="1">
    <source>
        <dbReference type="EMBL" id="SEB02597.1"/>
    </source>
</evidence>
<dbReference type="AlphaFoldDB" id="A0A1H4FZP0"/>
<name>A0A1H4FZP0_9BACI</name>
<organism evidence="1 2">
    <name type="scientific">Thalassobacillus cyri</name>
    <dbReference type="NCBI Taxonomy" id="571932"/>
    <lineage>
        <taxon>Bacteria</taxon>
        <taxon>Bacillati</taxon>
        <taxon>Bacillota</taxon>
        <taxon>Bacilli</taxon>
        <taxon>Bacillales</taxon>
        <taxon>Bacillaceae</taxon>
        <taxon>Thalassobacillus</taxon>
    </lineage>
</organism>
<reference evidence="2" key="1">
    <citation type="submission" date="2016-10" db="EMBL/GenBank/DDBJ databases">
        <authorList>
            <person name="Varghese N."/>
            <person name="Submissions S."/>
        </authorList>
    </citation>
    <scope>NUCLEOTIDE SEQUENCE [LARGE SCALE GENOMIC DNA]</scope>
    <source>
        <strain evidence="2">CCM7597</strain>
    </source>
</reference>
<gene>
    <name evidence="1" type="ORF">SAMN05421743_11343</name>
</gene>
<dbReference type="InterPro" id="IPR007546">
    <property type="entry name" value="DUF503"/>
</dbReference>
<accession>A0A1H4FZP0</accession>
<evidence type="ECO:0000313" key="2">
    <source>
        <dbReference type="Proteomes" id="UP000198584"/>
    </source>
</evidence>
<dbReference type="Pfam" id="PF04456">
    <property type="entry name" value="DUF503"/>
    <property type="match status" value="1"/>
</dbReference>
<dbReference type="EMBL" id="FNQR01000013">
    <property type="protein sequence ID" value="SEB02597.1"/>
    <property type="molecule type" value="Genomic_DNA"/>
</dbReference>
<dbReference type="Proteomes" id="UP000198584">
    <property type="component" value="Unassembled WGS sequence"/>
</dbReference>
<protein>
    <recommendedName>
        <fullName evidence="3">YlxP-like protein</fullName>
    </recommendedName>
</protein>
<dbReference type="OrthoDB" id="9809023at2"/>
<dbReference type="PANTHER" id="PTHR36441:SF1">
    <property type="entry name" value="DUF503 DOMAIN-CONTAINING PROTEIN"/>
    <property type="match status" value="1"/>
</dbReference>
<evidence type="ECO:0008006" key="3">
    <source>
        <dbReference type="Google" id="ProtNLM"/>
    </source>
</evidence>
<dbReference type="RefSeq" id="WP_093045769.1">
    <property type="nucleotide sequence ID" value="NZ_FNQR01000013.1"/>
</dbReference>
<dbReference type="STRING" id="571932.SAMN05421743_11343"/>
<dbReference type="PANTHER" id="PTHR36441">
    <property type="entry name" value="HYPOTHETICAL CYTOSOLIC PROTEIN"/>
    <property type="match status" value="1"/>
</dbReference>
<proteinExistence type="predicted"/>
<dbReference type="Gene3D" id="3.30.70.1120">
    <property type="entry name" value="TT1725-like"/>
    <property type="match status" value="1"/>
</dbReference>
<dbReference type="InterPro" id="IPR036746">
    <property type="entry name" value="TT1725-like_sf"/>
</dbReference>